<evidence type="ECO:0000313" key="2">
    <source>
        <dbReference type="EMBL" id="QKD84261.1"/>
    </source>
</evidence>
<dbReference type="AlphaFoldDB" id="A0A6M8BKU3"/>
<evidence type="ECO:0000256" key="1">
    <source>
        <dbReference type="SAM" id="Phobius"/>
    </source>
</evidence>
<feature type="transmembrane region" description="Helical" evidence="1">
    <location>
        <begin position="12"/>
        <end position="35"/>
    </location>
</feature>
<accession>A0A6M8BKU3</accession>
<organism evidence="2 3">
    <name type="scientific">Thermoleptolyngbya sichuanensis A183</name>
    <dbReference type="NCBI Taxonomy" id="2737172"/>
    <lineage>
        <taxon>Bacteria</taxon>
        <taxon>Bacillati</taxon>
        <taxon>Cyanobacteriota</taxon>
        <taxon>Cyanophyceae</taxon>
        <taxon>Oculatellales</taxon>
        <taxon>Oculatellaceae</taxon>
        <taxon>Thermoleptolyngbya</taxon>
        <taxon>Thermoleptolyngbya sichuanensis</taxon>
    </lineage>
</organism>
<dbReference type="RefSeq" id="WP_172358306.1">
    <property type="nucleotide sequence ID" value="NZ_CP053661.1"/>
</dbReference>
<dbReference type="KEGG" id="theu:HPC62_20630"/>
<dbReference type="EMBL" id="CP053661">
    <property type="protein sequence ID" value="QKD84261.1"/>
    <property type="molecule type" value="Genomic_DNA"/>
</dbReference>
<keyword evidence="1" id="KW-0472">Membrane</keyword>
<proteinExistence type="predicted"/>
<dbReference type="Proteomes" id="UP000505210">
    <property type="component" value="Chromosome"/>
</dbReference>
<gene>
    <name evidence="2" type="ORF">HPC62_20630</name>
</gene>
<evidence type="ECO:0000313" key="3">
    <source>
        <dbReference type="Proteomes" id="UP000505210"/>
    </source>
</evidence>
<protein>
    <recommendedName>
        <fullName evidence="4">SH3 domain-containing protein</fullName>
    </recommendedName>
</protein>
<reference evidence="2 3" key="1">
    <citation type="submission" date="2020-05" db="EMBL/GenBank/DDBJ databases">
        <title>Complete genome sequence of of a novel Thermoleptolyngbya strain isolated from hot springs of Ganzi, Sichuan China.</title>
        <authorList>
            <person name="Tang J."/>
            <person name="Daroch M."/>
            <person name="Li L."/>
            <person name="Waleron K."/>
            <person name="Waleron M."/>
            <person name="Waleron M."/>
        </authorList>
    </citation>
    <scope>NUCLEOTIDE SEQUENCE [LARGE SCALE GENOMIC DNA]</scope>
    <source>
        <strain evidence="2 3">PKUAC-SCTA183</strain>
    </source>
</reference>
<evidence type="ECO:0008006" key="4">
    <source>
        <dbReference type="Google" id="ProtNLM"/>
    </source>
</evidence>
<keyword evidence="1" id="KW-1133">Transmembrane helix</keyword>
<sequence length="226" mass="23889">MVQRVTRTDKLLSYGGLVAGVAGLLGASVFAPLAAQAIAPSTDSLDESGLKESAGLLAQAPIAQAADVQVFERPSYVNTCRNSGASTLAVYTSTAQGTVVRQLQPYTRITLTGVLGDGVAQIREPAVGWVRSATLLTNCDARPPVDPVGQCYQVTQPELVVRSAPYDTILSSVLSGDRIYGTNPVQRQTTADGRIWQRVYYRGTTNLGWVAETGTGGIGINFVRCP</sequence>
<keyword evidence="1" id="KW-0812">Transmembrane</keyword>
<name>A0A6M8BKU3_9CYAN</name>
<keyword evidence="3" id="KW-1185">Reference proteome</keyword>